<reference evidence="1 2" key="1">
    <citation type="submission" date="2020-04" db="EMBL/GenBank/DDBJ databases">
        <title>MicrobeNet Type strains.</title>
        <authorList>
            <person name="Nicholson A.C."/>
        </authorList>
    </citation>
    <scope>NUCLEOTIDE SEQUENCE [LARGE SCALE GENOMIC DNA]</scope>
    <source>
        <strain evidence="1 2">DSM 40738</strain>
    </source>
</reference>
<evidence type="ECO:0000313" key="1">
    <source>
        <dbReference type="EMBL" id="NKY15330.1"/>
    </source>
</evidence>
<dbReference type="AlphaFoldDB" id="A0AA44DF94"/>
<comment type="caution">
    <text evidence="1">The sequence shown here is derived from an EMBL/GenBank/DDBJ whole genome shotgun (WGS) entry which is preliminary data.</text>
</comment>
<accession>A0AA44DF94</accession>
<dbReference type="EMBL" id="JAAXOU010000162">
    <property type="protein sequence ID" value="NKY15330.1"/>
    <property type="molecule type" value="Genomic_DNA"/>
</dbReference>
<dbReference type="PROSITE" id="PS51257">
    <property type="entry name" value="PROKAR_LIPOPROTEIN"/>
    <property type="match status" value="1"/>
</dbReference>
<evidence type="ECO:0000313" key="2">
    <source>
        <dbReference type="Proteomes" id="UP000570003"/>
    </source>
</evidence>
<proteinExistence type="predicted"/>
<dbReference type="RefSeq" id="WP_168439517.1">
    <property type="nucleotide sequence ID" value="NZ_JAAXOU010000162.1"/>
</dbReference>
<protein>
    <submittedName>
        <fullName evidence="1">Uncharacterized protein</fullName>
    </submittedName>
</protein>
<organism evidence="1 2">
    <name type="scientific">Streptomyces somaliensis (strain ATCC 33201 / DSM 40738 / JCM 12659 / KCTC 9044 / NCTC 11332 / NRRL B-12077 / IP 733)</name>
    <dbReference type="NCBI Taxonomy" id="1134445"/>
    <lineage>
        <taxon>Bacteria</taxon>
        <taxon>Bacillati</taxon>
        <taxon>Actinomycetota</taxon>
        <taxon>Actinomycetes</taxon>
        <taxon>Kitasatosporales</taxon>
        <taxon>Streptomycetaceae</taxon>
        <taxon>Streptomyces</taxon>
    </lineage>
</organism>
<name>A0AA44DF94_STRE0</name>
<keyword evidence="2" id="KW-1185">Reference proteome</keyword>
<sequence length="96" mass="9782">MCVRCGRLSDSPVVVSEVHQNSGPGWSVYACPACAPHFPPVPDVLDLLGGARAGRTPACEEGAHSRCRPVEPYAGTGTGGEPALPVACTCVCHPAA</sequence>
<gene>
    <name evidence="1" type="ORF">HGA06_14540</name>
</gene>
<dbReference type="Proteomes" id="UP000570003">
    <property type="component" value="Unassembled WGS sequence"/>
</dbReference>